<keyword evidence="2" id="KW-0597">Phosphoprotein</keyword>
<dbReference type="InterPro" id="IPR004715">
    <property type="entry name" value="PTS_IIA_fruc"/>
</dbReference>
<dbReference type="RefSeq" id="WP_073269316.1">
    <property type="nucleotide sequence ID" value="NZ_FQTU01000001.1"/>
</dbReference>
<dbReference type="GO" id="GO:0008982">
    <property type="term" value="F:protein-N(PI)-phosphohistidine-sugar phosphotransferase activity"/>
    <property type="evidence" value="ECO:0007669"/>
    <property type="project" value="InterPro"/>
</dbReference>
<evidence type="ECO:0000256" key="5">
    <source>
        <dbReference type="ARBA" id="ARBA00022683"/>
    </source>
</evidence>
<dbReference type="GO" id="GO:0016020">
    <property type="term" value="C:membrane"/>
    <property type="evidence" value="ECO:0007669"/>
    <property type="project" value="InterPro"/>
</dbReference>
<dbReference type="PANTHER" id="PTHR47738">
    <property type="entry name" value="PTS SYSTEM FRUCTOSE-LIKE EIIA COMPONENT-RELATED"/>
    <property type="match status" value="1"/>
</dbReference>
<dbReference type="PROSITE" id="PS51094">
    <property type="entry name" value="PTS_EIIA_TYPE_2"/>
    <property type="match status" value="1"/>
</dbReference>
<evidence type="ECO:0000313" key="8">
    <source>
        <dbReference type="Proteomes" id="UP000184251"/>
    </source>
</evidence>
<dbReference type="InterPro" id="IPR002178">
    <property type="entry name" value="PTS_EIIA_type-2_dom"/>
</dbReference>
<gene>
    <name evidence="7" type="ORF">SAMN02746064_00333</name>
</gene>
<dbReference type="InterPro" id="IPR016152">
    <property type="entry name" value="PTrfase/Anion_transptr"/>
</dbReference>
<dbReference type="OrthoDB" id="95460at2"/>
<reference evidence="7 8" key="1">
    <citation type="submission" date="2016-11" db="EMBL/GenBank/DDBJ databases">
        <authorList>
            <person name="Jaros S."/>
            <person name="Januszkiewicz K."/>
            <person name="Wedrychowicz H."/>
        </authorList>
    </citation>
    <scope>NUCLEOTIDE SEQUENCE [LARGE SCALE GENOMIC DNA]</scope>
    <source>
        <strain evidence="7 8">DSM 14828</strain>
    </source>
</reference>
<dbReference type="AlphaFoldDB" id="A0A1M4SPR6"/>
<keyword evidence="1" id="KW-0813">Transport</keyword>
<dbReference type="STRING" id="1120975.SAMN02746064_00333"/>
<accession>A0A1M4SPR6</accession>
<keyword evidence="3" id="KW-0762">Sugar transport</keyword>
<keyword evidence="4" id="KW-0808">Transferase</keyword>
<dbReference type="Pfam" id="PF00359">
    <property type="entry name" value="PTS_EIIA_2"/>
    <property type="match status" value="1"/>
</dbReference>
<keyword evidence="5" id="KW-0598">Phosphotransferase system</keyword>
<sequence length="148" mass="17034">MEKLINEKLIFLKEELDSKDEIITFMASKINDEDRLHDMDKYIECVYERENSFPTCVGFHVAIPHGKSGSVKTPTLAFVSLKNDVVWHCDDSVKLVFMIAVPSEYEGNFHLKVLAELSKNLMHDEFREKLLCSEDKGEIESMLSFSIV</sequence>
<dbReference type="EMBL" id="FQTU01000001">
    <property type="protein sequence ID" value="SHE34169.1"/>
    <property type="molecule type" value="Genomic_DNA"/>
</dbReference>
<dbReference type="SUPFAM" id="SSF55804">
    <property type="entry name" value="Phoshotransferase/anion transport protein"/>
    <property type="match status" value="1"/>
</dbReference>
<protein>
    <submittedName>
        <fullName evidence="7">PTS system IIA component, Fru family</fullName>
    </submittedName>
</protein>
<evidence type="ECO:0000256" key="1">
    <source>
        <dbReference type="ARBA" id="ARBA00022448"/>
    </source>
</evidence>
<dbReference type="CDD" id="cd00211">
    <property type="entry name" value="PTS_IIA_fru"/>
    <property type="match status" value="1"/>
</dbReference>
<evidence type="ECO:0000256" key="3">
    <source>
        <dbReference type="ARBA" id="ARBA00022597"/>
    </source>
</evidence>
<name>A0A1M4SPR6_9FIRM</name>
<keyword evidence="8" id="KW-1185">Reference proteome</keyword>
<evidence type="ECO:0000313" key="7">
    <source>
        <dbReference type="EMBL" id="SHE34169.1"/>
    </source>
</evidence>
<dbReference type="GO" id="GO:0009401">
    <property type="term" value="P:phosphoenolpyruvate-dependent sugar phosphotransferase system"/>
    <property type="evidence" value="ECO:0007669"/>
    <property type="project" value="UniProtKB-KW"/>
</dbReference>
<proteinExistence type="predicted"/>
<dbReference type="NCBIfam" id="TIGR00848">
    <property type="entry name" value="fruA"/>
    <property type="match status" value="1"/>
</dbReference>
<dbReference type="Gene3D" id="3.40.930.10">
    <property type="entry name" value="Mannitol-specific EII, Chain A"/>
    <property type="match status" value="1"/>
</dbReference>
<feature type="domain" description="PTS EIIA type-2" evidence="6">
    <location>
        <begin position="3"/>
        <end position="146"/>
    </location>
</feature>
<evidence type="ECO:0000259" key="6">
    <source>
        <dbReference type="PROSITE" id="PS51094"/>
    </source>
</evidence>
<organism evidence="7 8">
    <name type="scientific">Alkalibacter saccharofermentans DSM 14828</name>
    <dbReference type="NCBI Taxonomy" id="1120975"/>
    <lineage>
        <taxon>Bacteria</taxon>
        <taxon>Bacillati</taxon>
        <taxon>Bacillota</taxon>
        <taxon>Clostridia</taxon>
        <taxon>Eubacteriales</taxon>
        <taxon>Eubacteriaceae</taxon>
        <taxon>Alkalibacter</taxon>
    </lineage>
</organism>
<evidence type="ECO:0000256" key="4">
    <source>
        <dbReference type="ARBA" id="ARBA00022679"/>
    </source>
</evidence>
<dbReference type="PANTHER" id="PTHR47738:SF2">
    <property type="entry name" value="PTS SYSTEM FRUCTOSE-LIKE EIIA COMPONENT"/>
    <property type="match status" value="1"/>
</dbReference>
<evidence type="ECO:0000256" key="2">
    <source>
        <dbReference type="ARBA" id="ARBA00022553"/>
    </source>
</evidence>
<dbReference type="InterPro" id="IPR051541">
    <property type="entry name" value="PTS_SugarTrans_NitroReg"/>
</dbReference>
<dbReference type="PROSITE" id="PS00372">
    <property type="entry name" value="PTS_EIIA_TYPE_2_HIS"/>
    <property type="match status" value="1"/>
</dbReference>
<dbReference type="Proteomes" id="UP000184251">
    <property type="component" value="Unassembled WGS sequence"/>
</dbReference>